<evidence type="ECO:0000256" key="1">
    <source>
        <dbReference type="ARBA" id="ARBA00022490"/>
    </source>
</evidence>
<keyword evidence="2 4" id="KW-1005">Bacterial flagellum biogenesis</keyword>
<comment type="subunit">
    <text evidence="4">Interacts with translational regulator CsrA and flagellin(s).</text>
</comment>
<keyword evidence="4" id="KW-0143">Chaperone</keyword>
<evidence type="ECO:0000256" key="4">
    <source>
        <dbReference type="HAMAP-Rule" id="MF_01185"/>
    </source>
</evidence>
<dbReference type="Gene3D" id="2.30.290.10">
    <property type="entry name" value="BH3618-like"/>
    <property type="match status" value="1"/>
</dbReference>
<evidence type="ECO:0000313" key="5">
    <source>
        <dbReference type="EMBL" id="POR03973.1"/>
    </source>
</evidence>
<sequence>MTDVTIESKPYGTVTVQEKQLLHFPAGLFGFERFRRYALLDAVHKPFLWLQSLEDPGLAFILVNPYLVESGYELDIDPEDLAAIGSPDCEDLLVFSIVTIAREGADRRVTCNLQGPLIVNRRDRLGRQAISLDSRWGLQHSLLGKG</sequence>
<dbReference type="OrthoDB" id="9801235at2"/>
<protein>
    <recommendedName>
        <fullName evidence="4">Flagellar assembly factor FliW</fullName>
    </recommendedName>
</protein>
<dbReference type="Proteomes" id="UP000237350">
    <property type="component" value="Unassembled WGS sequence"/>
</dbReference>
<keyword evidence="1 4" id="KW-0963">Cytoplasm</keyword>
<evidence type="ECO:0000313" key="6">
    <source>
        <dbReference type="Proteomes" id="UP000237350"/>
    </source>
</evidence>
<dbReference type="GO" id="GO:0005737">
    <property type="term" value="C:cytoplasm"/>
    <property type="evidence" value="ECO:0007669"/>
    <property type="project" value="UniProtKB-SubCell"/>
</dbReference>
<proteinExistence type="inferred from homology"/>
<reference evidence="6" key="1">
    <citation type="submission" date="2015-12" db="EMBL/GenBank/DDBJ databases">
        <authorList>
            <person name="Lodha T.D."/>
            <person name="Chintalapati S."/>
            <person name="Chintalapati V.R."/>
            <person name="Sravanthi T."/>
        </authorList>
    </citation>
    <scope>NUCLEOTIDE SEQUENCE [LARGE SCALE GENOMIC DNA]</scope>
    <source>
        <strain evidence="6">JC133</strain>
    </source>
</reference>
<dbReference type="RefSeq" id="WP_018525891.1">
    <property type="nucleotide sequence ID" value="NZ_LPWH01000051.1"/>
</dbReference>
<comment type="subcellular location">
    <subcellularLocation>
        <location evidence="4">Cytoplasm</location>
    </subcellularLocation>
</comment>
<dbReference type="PANTHER" id="PTHR39190">
    <property type="entry name" value="FLAGELLAR ASSEMBLY FACTOR FLIW"/>
    <property type="match status" value="1"/>
</dbReference>
<evidence type="ECO:0000256" key="3">
    <source>
        <dbReference type="ARBA" id="ARBA00022845"/>
    </source>
</evidence>
<dbReference type="SUPFAM" id="SSF141457">
    <property type="entry name" value="BH3618-like"/>
    <property type="match status" value="1"/>
</dbReference>
<keyword evidence="3 4" id="KW-0810">Translation regulation</keyword>
<dbReference type="GO" id="GO:0044780">
    <property type="term" value="P:bacterial-type flagellum assembly"/>
    <property type="evidence" value="ECO:0007669"/>
    <property type="project" value="UniProtKB-UniRule"/>
</dbReference>
<evidence type="ECO:0000256" key="2">
    <source>
        <dbReference type="ARBA" id="ARBA00022795"/>
    </source>
</evidence>
<comment type="function">
    <text evidence="4">Acts as an anti-CsrA protein, binds CsrA and prevents it from repressing translation of its target genes, one of which is flagellin. Binds to flagellin and participates in the assembly of the flagellum.</text>
</comment>
<gene>
    <name evidence="4" type="primary">fliW</name>
    <name evidence="5" type="ORF">AU468_04730</name>
</gene>
<comment type="similarity">
    <text evidence="4">Belongs to the FliW family.</text>
</comment>
<dbReference type="GO" id="GO:0006417">
    <property type="term" value="P:regulation of translation"/>
    <property type="evidence" value="ECO:0007669"/>
    <property type="project" value="UniProtKB-KW"/>
</dbReference>
<keyword evidence="6" id="KW-1185">Reference proteome</keyword>
<dbReference type="InterPro" id="IPR003775">
    <property type="entry name" value="Flagellar_assembly_factor_FliW"/>
</dbReference>
<organism evidence="5 6">
    <name type="scientific">Alkalispirochaeta sphaeroplastigenens</name>
    <dbReference type="NCBI Taxonomy" id="1187066"/>
    <lineage>
        <taxon>Bacteria</taxon>
        <taxon>Pseudomonadati</taxon>
        <taxon>Spirochaetota</taxon>
        <taxon>Spirochaetia</taxon>
        <taxon>Spirochaetales</taxon>
        <taxon>Spirochaetaceae</taxon>
        <taxon>Alkalispirochaeta</taxon>
    </lineage>
</organism>
<comment type="caution">
    <text evidence="5">The sequence shown here is derived from an EMBL/GenBank/DDBJ whole genome shotgun (WGS) entry which is preliminary data.</text>
</comment>
<dbReference type="PANTHER" id="PTHR39190:SF1">
    <property type="entry name" value="FLAGELLAR ASSEMBLY FACTOR FLIW"/>
    <property type="match status" value="1"/>
</dbReference>
<dbReference type="InterPro" id="IPR024046">
    <property type="entry name" value="Flagellar_assmbl_FliW_dom_sf"/>
</dbReference>
<dbReference type="HAMAP" id="MF_01185">
    <property type="entry name" value="FliW"/>
    <property type="match status" value="1"/>
</dbReference>
<dbReference type="AlphaFoldDB" id="A0A2S4JWW2"/>
<dbReference type="EMBL" id="LPWH01000051">
    <property type="protein sequence ID" value="POR03973.1"/>
    <property type="molecule type" value="Genomic_DNA"/>
</dbReference>
<name>A0A2S4JWW2_9SPIO</name>
<dbReference type="Pfam" id="PF02623">
    <property type="entry name" value="FliW"/>
    <property type="match status" value="1"/>
</dbReference>
<accession>A0A2S4JWW2</accession>